<feature type="compositionally biased region" description="Pro residues" evidence="1">
    <location>
        <begin position="216"/>
        <end position="229"/>
    </location>
</feature>
<feature type="compositionally biased region" description="Basic and acidic residues" evidence="1">
    <location>
        <begin position="165"/>
        <end position="179"/>
    </location>
</feature>
<dbReference type="PANTHER" id="PTHR42815">
    <property type="entry name" value="FAD-BINDING, PUTATIVE (AFU_ORTHOLOGUE AFUA_6G07600)-RELATED"/>
    <property type="match status" value="1"/>
</dbReference>
<organism evidence="3 4">
    <name type="scientific">Streptomyces armeniacus</name>
    <dbReference type="NCBI Taxonomy" id="83291"/>
    <lineage>
        <taxon>Bacteria</taxon>
        <taxon>Bacillati</taxon>
        <taxon>Actinomycetota</taxon>
        <taxon>Actinomycetes</taxon>
        <taxon>Kitasatosporales</taxon>
        <taxon>Streptomycetaceae</taxon>
        <taxon>Streptomyces</taxon>
    </lineage>
</organism>
<gene>
    <name evidence="3" type="ORF">DVA86_32655</name>
</gene>
<feature type="compositionally biased region" description="Low complexity" evidence="1">
    <location>
        <begin position="204"/>
        <end position="215"/>
    </location>
</feature>
<dbReference type="EMBL" id="CP031320">
    <property type="protein sequence ID" value="AXK37830.1"/>
    <property type="molecule type" value="Genomic_DNA"/>
</dbReference>
<name>A0A345Y1R4_9ACTN</name>
<feature type="compositionally biased region" description="Pro residues" evidence="1">
    <location>
        <begin position="264"/>
        <end position="276"/>
    </location>
</feature>
<feature type="region of interest" description="Disordered" evidence="1">
    <location>
        <begin position="162"/>
        <end position="324"/>
    </location>
</feature>
<dbReference type="InterPro" id="IPR012349">
    <property type="entry name" value="Split_barrel_FMN-bd"/>
</dbReference>
<dbReference type="InterPro" id="IPR011576">
    <property type="entry name" value="Pyridox_Oxase_N"/>
</dbReference>
<dbReference type="Proteomes" id="UP000254425">
    <property type="component" value="Chromosome"/>
</dbReference>
<evidence type="ECO:0000259" key="2">
    <source>
        <dbReference type="Pfam" id="PF01243"/>
    </source>
</evidence>
<evidence type="ECO:0000256" key="1">
    <source>
        <dbReference type="SAM" id="MobiDB-lite"/>
    </source>
</evidence>
<sequence length="324" mass="35526">MQQRLGTTTRADRFYDEQVLDHLNERMREFTHQQEMFFLSTADRHGECDSSLRAGPPGFLRVLDERTLVYPEYRGNGVHASLGNIQENPHLGILMVDFIRARIGLHVNGTAELVEDEEMRALYPDLPHDPMPGRRAQLWVRVGVEEAYIHCAKHIPHLQKAPKRPAREWGTDDYKRKGGDFFGAARDARERGPVERPPREHDAAAVAAEAAAAGAPPVPAAPAAPPVPAVPAQRPAEPAVSAQPQPQSEPVAGSQPLPQGLTVPPVPPLPPLPPLPSLDGSDAPGVPEQVMWREEAERALAEAERRARAAQQSEPAAPFQGWFG</sequence>
<dbReference type="AlphaFoldDB" id="A0A345Y1R4"/>
<dbReference type="SUPFAM" id="SSF50475">
    <property type="entry name" value="FMN-binding split barrel"/>
    <property type="match status" value="1"/>
</dbReference>
<feature type="compositionally biased region" description="Basic and acidic residues" evidence="1">
    <location>
        <begin position="291"/>
        <end position="307"/>
    </location>
</feature>
<accession>A0A345Y1R4</accession>
<feature type="compositionally biased region" description="Low complexity" evidence="1">
    <location>
        <begin position="230"/>
        <end position="240"/>
    </location>
</feature>
<proteinExistence type="predicted"/>
<reference evidence="3 4" key="1">
    <citation type="submission" date="2018-07" db="EMBL/GenBank/DDBJ databases">
        <title>Draft genome of the type strain Streptomyces armeniacus ATCC 15676.</title>
        <authorList>
            <person name="Labana P."/>
            <person name="Gosse J.T."/>
            <person name="Boddy C.N."/>
        </authorList>
    </citation>
    <scope>NUCLEOTIDE SEQUENCE [LARGE SCALE GENOMIC DNA]</scope>
    <source>
        <strain evidence="3 4">ATCC 15676</strain>
    </source>
</reference>
<dbReference type="KEGG" id="sarm:DVA86_32655"/>
<evidence type="ECO:0000313" key="4">
    <source>
        <dbReference type="Proteomes" id="UP000254425"/>
    </source>
</evidence>
<dbReference type="PANTHER" id="PTHR42815:SF2">
    <property type="entry name" value="FAD-BINDING, PUTATIVE (AFU_ORTHOLOGUE AFUA_6G07600)-RELATED"/>
    <property type="match status" value="1"/>
</dbReference>
<protein>
    <submittedName>
        <fullName evidence="3">Pyridoxamine 5'-phosphate oxidase</fullName>
    </submittedName>
</protein>
<feature type="domain" description="Pyridoxamine 5'-phosphate oxidase N-terminal" evidence="2">
    <location>
        <begin position="24"/>
        <end position="122"/>
    </location>
</feature>
<keyword evidence="4" id="KW-1185">Reference proteome</keyword>
<dbReference type="Gene3D" id="2.30.110.10">
    <property type="entry name" value="Electron Transport, Fmn-binding Protein, Chain A"/>
    <property type="match status" value="1"/>
</dbReference>
<dbReference type="Pfam" id="PF01243">
    <property type="entry name" value="PNPOx_N"/>
    <property type="match status" value="1"/>
</dbReference>
<feature type="compositionally biased region" description="Basic and acidic residues" evidence="1">
    <location>
        <begin position="186"/>
        <end position="203"/>
    </location>
</feature>
<evidence type="ECO:0000313" key="3">
    <source>
        <dbReference type="EMBL" id="AXK37830.1"/>
    </source>
</evidence>